<dbReference type="Proteomes" id="UP000233742">
    <property type="component" value="Chromosome"/>
</dbReference>
<keyword evidence="2" id="KW-1185">Reference proteome</keyword>
<reference evidence="1 2" key="1">
    <citation type="submission" date="2017-12" db="EMBL/GenBank/DDBJ databases">
        <authorList>
            <person name="Hurst M.R.H."/>
        </authorList>
    </citation>
    <scope>NUCLEOTIDE SEQUENCE [LARGE SCALE GENOMIC DNA]</scope>
    <source>
        <strain evidence="1 2">BM15</strain>
    </source>
</reference>
<gene>
    <name evidence="1" type="ORF">CUV01_13850</name>
</gene>
<evidence type="ECO:0000313" key="2">
    <source>
        <dbReference type="Proteomes" id="UP000233742"/>
    </source>
</evidence>
<name>A0A2K9ERJ7_9RHOB</name>
<sequence length="110" mass="12446">MQVNLLAAGQPSALTTWFAQWVQRRAEKNRRFKVPGHLLRGNESRSRPTMRDTDRDLSHALADVPEHLRSDLGLDGGARLRPSSEQSVSMWELGGSMVYYDRIIGAADRR</sequence>
<dbReference type="RefSeq" id="WP_101460987.1">
    <property type="nucleotide sequence ID" value="NZ_CP025408.1"/>
</dbReference>
<dbReference type="EMBL" id="CP025408">
    <property type="protein sequence ID" value="AUH34325.1"/>
    <property type="molecule type" value="Genomic_DNA"/>
</dbReference>
<dbReference type="KEGG" id="paro:CUV01_13850"/>
<dbReference type="AlphaFoldDB" id="A0A2K9ERJ7"/>
<proteinExistence type="predicted"/>
<protein>
    <submittedName>
        <fullName evidence="1">Uncharacterized protein</fullName>
    </submittedName>
</protein>
<dbReference type="OrthoDB" id="7779208at2"/>
<accession>A0A2K9ERJ7</accession>
<organism evidence="1 2">
    <name type="scientific">Paracoccus tegillarcae</name>
    <dbReference type="NCBI Taxonomy" id="1529068"/>
    <lineage>
        <taxon>Bacteria</taxon>
        <taxon>Pseudomonadati</taxon>
        <taxon>Pseudomonadota</taxon>
        <taxon>Alphaproteobacteria</taxon>
        <taxon>Rhodobacterales</taxon>
        <taxon>Paracoccaceae</taxon>
        <taxon>Paracoccus</taxon>
    </lineage>
</organism>
<evidence type="ECO:0000313" key="1">
    <source>
        <dbReference type="EMBL" id="AUH34325.1"/>
    </source>
</evidence>